<dbReference type="Proteomes" id="UP000059680">
    <property type="component" value="Chromosome 3"/>
</dbReference>
<keyword evidence="3" id="KW-1185">Reference proteome</keyword>
<dbReference type="Gramene" id="Os03t0670800-00">
    <property type="protein sequence ID" value="Os03t0670800-00"/>
    <property type="gene ID" value="Os03g0670800"/>
</dbReference>
<feature type="region of interest" description="Disordered" evidence="1">
    <location>
        <begin position="1"/>
        <end position="83"/>
    </location>
</feature>
<evidence type="ECO:0000313" key="3">
    <source>
        <dbReference type="Proteomes" id="UP000059680"/>
    </source>
</evidence>
<dbReference type="EMBL" id="AP014959">
    <property type="protein sequence ID" value="BAS85687.1"/>
    <property type="molecule type" value="Genomic_DNA"/>
</dbReference>
<feature type="compositionally biased region" description="Basic and acidic residues" evidence="1">
    <location>
        <begin position="72"/>
        <end position="83"/>
    </location>
</feature>
<reference evidence="2 3" key="3">
    <citation type="journal article" date="2013" name="Rice">
        <title>Improvement of the Oryza sativa Nipponbare reference genome using next generation sequence and optical map data.</title>
        <authorList>
            <person name="Kawahara Y."/>
            <person name="de la Bastide M."/>
            <person name="Hamilton J.P."/>
            <person name="Kanamori H."/>
            <person name="McCombie W.R."/>
            <person name="Ouyang S."/>
            <person name="Schwartz D.C."/>
            <person name="Tanaka T."/>
            <person name="Wu J."/>
            <person name="Zhou S."/>
            <person name="Childs K.L."/>
            <person name="Davidson R.M."/>
            <person name="Lin H."/>
            <person name="Quesada-Ocampo L."/>
            <person name="Vaillancourt B."/>
            <person name="Sakai H."/>
            <person name="Lee S.S."/>
            <person name="Kim J."/>
            <person name="Numa H."/>
            <person name="Itoh T."/>
            <person name="Buell C.R."/>
            <person name="Matsumoto T."/>
        </authorList>
    </citation>
    <scope>NUCLEOTIDE SEQUENCE [LARGE SCALE GENOMIC DNA]</scope>
    <source>
        <strain evidence="3">cv. Nipponbare</strain>
    </source>
</reference>
<sequence length="83" mass="8349">HHGGDGECGHDSAHPVSSAAAAAAAGGDVPARTPASPGSPIPTASPVYHLPQANPSPTKTKARASSSLNDYNECKKERGMLFS</sequence>
<organism evidence="2 3">
    <name type="scientific">Oryza sativa subsp. japonica</name>
    <name type="common">Rice</name>
    <dbReference type="NCBI Taxonomy" id="39947"/>
    <lineage>
        <taxon>Eukaryota</taxon>
        <taxon>Viridiplantae</taxon>
        <taxon>Streptophyta</taxon>
        <taxon>Embryophyta</taxon>
        <taxon>Tracheophyta</taxon>
        <taxon>Spermatophyta</taxon>
        <taxon>Magnoliopsida</taxon>
        <taxon>Liliopsida</taxon>
        <taxon>Poales</taxon>
        <taxon>Poaceae</taxon>
        <taxon>BOP clade</taxon>
        <taxon>Oryzoideae</taxon>
        <taxon>Oryzeae</taxon>
        <taxon>Oryzinae</taxon>
        <taxon>Oryza</taxon>
        <taxon>Oryza sativa</taxon>
    </lineage>
</organism>
<proteinExistence type="predicted"/>
<evidence type="ECO:0000256" key="1">
    <source>
        <dbReference type="SAM" id="MobiDB-lite"/>
    </source>
</evidence>
<dbReference type="PaxDb" id="39947-A0A0P0W1A1"/>
<evidence type="ECO:0000313" key="2">
    <source>
        <dbReference type="EMBL" id="BAS85687.1"/>
    </source>
</evidence>
<feature type="compositionally biased region" description="Basic and acidic residues" evidence="1">
    <location>
        <begin position="1"/>
        <end position="13"/>
    </location>
</feature>
<dbReference type="AlphaFoldDB" id="A0A0P0W1A1"/>
<protein>
    <submittedName>
        <fullName evidence="2">Os03g0670800 protein</fullName>
    </submittedName>
</protein>
<feature type="compositionally biased region" description="Low complexity" evidence="1">
    <location>
        <begin position="14"/>
        <end position="31"/>
    </location>
</feature>
<feature type="non-terminal residue" evidence="2">
    <location>
        <position position="83"/>
    </location>
</feature>
<accession>A0A0P0W1A1</accession>
<reference evidence="3" key="1">
    <citation type="journal article" date="2005" name="Nature">
        <title>The map-based sequence of the rice genome.</title>
        <authorList>
            <consortium name="International rice genome sequencing project (IRGSP)"/>
            <person name="Matsumoto T."/>
            <person name="Wu J."/>
            <person name="Kanamori H."/>
            <person name="Katayose Y."/>
            <person name="Fujisawa M."/>
            <person name="Namiki N."/>
            <person name="Mizuno H."/>
            <person name="Yamamoto K."/>
            <person name="Antonio B.A."/>
            <person name="Baba T."/>
            <person name="Sakata K."/>
            <person name="Nagamura Y."/>
            <person name="Aoki H."/>
            <person name="Arikawa K."/>
            <person name="Arita K."/>
            <person name="Bito T."/>
            <person name="Chiden Y."/>
            <person name="Fujitsuka N."/>
            <person name="Fukunaka R."/>
            <person name="Hamada M."/>
            <person name="Harada C."/>
            <person name="Hayashi A."/>
            <person name="Hijishita S."/>
            <person name="Honda M."/>
            <person name="Hosokawa S."/>
            <person name="Ichikawa Y."/>
            <person name="Idonuma A."/>
            <person name="Iijima M."/>
            <person name="Ikeda M."/>
            <person name="Ikeno M."/>
            <person name="Ito K."/>
            <person name="Ito S."/>
            <person name="Ito T."/>
            <person name="Ito Y."/>
            <person name="Ito Y."/>
            <person name="Iwabuchi A."/>
            <person name="Kamiya K."/>
            <person name="Karasawa W."/>
            <person name="Kurita K."/>
            <person name="Katagiri S."/>
            <person name="Kikuta A."/>
            <person name="Kobayashi H."/>
            <person name="Kobayashi N."/>
            <person name="Machita K."/>
            <person name="Maehara T."/>
            <person name="Masukawa M."/>
            <person name="Mizubayashi T."/>
            <person name="Mukai Y."/>
            <person name="Nagasaki H."/>
            <person name="Nagata Y."/>
            <person name="Naito S."/>
            <person name="Nakashima M."/>
            <person name="Nakama Y."/>
            <person name="Nakamichi Y."/>
            <person name="Nakamura M."/>
            <person name="Meguro A."/>
            <person name="Negishi M."/>
            <person name="Ohta I."/>
            <person name="Ohta T."/>
            <person name="Okamoto M."/>
            <person name="Ono N."/>
            <person name="Saji S."/>
            <person name="Sakaguchi M."/>
            <person name="Sakai K."/>
            <person name="Shibata M."/>
            <person name="Shimokawa T."/>
            <person name="Song J."/>
            <person name="Takazaki Y."/>
            <person name="Terasawa K."/>
            <person name="Tsugane M."/>
            <person name="Tsuji K."/>
            <person name="Ueda S."/>
            <person name="Waki K."/>
            <person name="Yamagata H."/>
            <person name="Yamamoto M."/>
            <person name="Yamamoto S."/>
            <person name="Yamane H."/>
            <person name="Yoshiki S."/>
            <person name="Yoshihara R."/>
            <person name="Yukawa K."/>
            <person name="Zhong H."/>
            <person name="Yano M."/>
            <person name="Yuan Q."/>
            <person name="Ouyang S."/>
            <person name="Liu J."/>
            <person name="Jones K.M."/>
            <person name="Gansberger K."/>
            <person name="Moffat K."/>
            <person name="Hill J."/>
            <person name="Bera J."/>
            <person name="Fadrosh D."/>
            <person name="Jin S."/>
            <person name="Johri S."/>
            <person name="Kim M."/>
            <person name="Overton L."/>
            <person name="Reardon M."/>
            <person name="Tsitrin T."/>
            <person name="Vuong H."/>
            <person name="Weaver B."/>
            <person name="Ciecko A."/>
            <person name="Tallon L."/>
            <person name="Jackson J."/>
            <person name="Pai G."/>
            <person name="Aken S.V."/>
            <person name="Utterback T."/>
            <person name="Reidmuller S."/>
            <person name="Feldblyum T."/>
            <person name="Hsiao J."/>
            <person name="Zismann V."/>
            <person name="Iobst S."/>
            <person name="de Vazeille A.R."/>
            <person name="Buell C.R."/>
            <person name="Ying K."/>
            <person name="Li Y."/>
            <person name="Lu T."/>
            <person name="Huang Y."/>
            <person name="Zhao Q."/>
            <person name="Feng Q."/>
            <person name="Zhang L."/>
            <person name="Zhu J."/>
            <person name="Weng Q."/>
            <person name="Mu J."/>
            <person name="Lu Y."/>
            <person name="Fan D."/>
            <person name="Liu Y."/>
            <person name="Guan J."/>
            <person name="Zhang Y."/>
            <person name="Yu S."/>
            <person name="Liu X."/>
            <person name="Zhang Y."/>
            <person name="Hong G."/>
            <person name="Han B."/>
            <person name="Choisne N."/>
            <person name="Demange N."/>
            <person name="Orjeda G."/>
            <person name="Samain S."/>
            <person name="Cattolico L."/>
            <person name="Pelletier E."/>
            <person name="Couloux A."/>
            <person name="Segurens B."/>
            <person name="Wincker P."/>
            <person name="D'Hont A."/>
            <person name="Scarpelli C."/>
            <person name="Weissenbach J."/>
            <person name="Salanoubat M."/>
            <person name="Quetier F."/>
            <person name="Yu Y."/>
            <person name="Kim H.R."/>
            <person name="Rambo T."/>
            <person name="Currie J."/>
            <person name="Collura K."/>
            <person name="Luo M."/>
            <person name="Yang T."/>
            <person name="Ammiraju J.S.S."/>
            <person name="Engler F."/>
            <person name="Soderlund C."/>
            <person name="Wing R.A."/>
            <person name="Palmer L.E."/>
            <person name="de la Bastide M."/>
            <person name="Spiegel L."/>
            <person name="Nascimento L."/>
            <person name="Zutavern T."/>
            <person name="O'Shaughnessy A."/>
            <person name="Dike S."/>
            <person name="Dedhia N."/>
            <person name="Preston R."/>
            <person name="Balija V."/>
            <person name="McCombie W.R."/>
            <person name="Chow T."/>
            <person name="Chen H."/>
            <person name="Chung M."/>
            <person name="Chen C."/>
            <person name="Shaw J."/>
            <person name="Wu H."/>
            <person name="Hsiao K."/>
            <person name="Chao Y."/>
            <person name="Chu M."/>
            <person name="Cheng C."/>
            <person name="Hour A."/>
            <person name="Lee P."/>
            <person name="Lin S."/>
            <person name="Lin Y."/>
            <person name="Liou J."/>
            <person name="Liu S."/>
            <person name="Hsing Y."/>
            <person name="Raghuvanshi S."/>
            <person name="Mohanty A."/>
            <person name="Bharti A.K."/>
            <person name="Gaur A."/>
            <person name="Gupta V."/>
            <person name="Kumar D."/>
            <person name="Ravi V."/>
            <person name="Vij S."/>
            <person name="Kapur A."/>
            <person name="Khurana P."/>
            <person name="Khurana P."/>
            <person name="Khurana J.P."/>
            <person name="Tyagi A.K."/>
            <person name="Gaikwad K."/>
            <person name="Singh A."/>
            <person name="Dalal V."/>
            <person name="Srivastava S."/>
            <person name="Dixit A."/>
            <person name="Pal A.K."/>
            <person name="Ghazi I.A."/>
            <person name="Yadav M."/>
            <person name="Pandit A."/>
            <person name="Bhargava A."/>
            <person name="Sureshbabu K."/>
            <person name="Batra K."/>
            <person name="Sharma T.R."/>
            <person name="Mohapatra T."/>
            <person name="Singh N.K."/>
            <person name="Messing J."/>
            <person name="Nelson A.B."/>
            <person name="Fuks G."/>
            <person name="Kavchok S."/>
            <person name="Keizer G."/>
            <person name="Linton E."/>
            <person name="Llaca V."/>
            <person name="Song R."/>
            <person name="Tanyolac B."/>
            <person name="Young S."/>
            <person name="Ho-Il K."/>
            <person name="Hahn J.H."/>
            <person name="Sangsakoo G."/>
            <person name="Vanavichit A."/>
            <person name="de Mattos Luiz.A.T."/>
            <person name="Zimmer P.D."/>
            <person name="Malone G."/>
            <person name="Dellagostin O."/>
            <person name="de Oliveira A.C."/>
            <person name="Bevan M."/>
            <person name="Bancroft I."/>
            <person name="Minx P."/>
            <person name="Cordum H."/>
            <person name="Wilson R."/>
            <person name="Cheng Z."/>
            <person name="Jin W."/>
            <person name="Jiang J."/>
            <person name="Leong S.A."/>
            <person name="Iwama H."/>
            <person name="Gojobori T."/>
            <person name="Itoh T."/>
            <person name="Niimura Y."/>
            <person name="Fujii Y."/>
            <person name="Habara T."/>
            <person name="Sakai H."/>
            <person name="Sato Y."/>
            <person name="Wilson G."/>
            <person name="Kumar K."/>
            <person name="McCouch S."/>
            <person name="Juretic N."/>
            <person name="Hoen D."/>
            <person name="Wright S."/>
            <person name="Bruskiewich R."/>
            <person name="Bureau T."/>
            <person name="Miyao A."/>
            <person name="Hirochika H."/>
            <person name="Nishikawa T."/>
            <person name="Kadowaki K."/>
            <person name="Sugiura M."/>
            <person name="Burr B."/>
            <person name="Sasaki T."/>
        </authorList>
    </citation>
    <scope>NUCLEOTIDE SEQUENCE [LARGE SCALE GENOMIC DNA]</scope>
    <source>
        <strain evidence="3">cv. Nipponbare</strain>
    </source>
</reference>
<feature type="compositionally biased region" description="Polar residues" evidence="1">
    <location>
        <begin position="53"/>
        <end position="70"/>
    </location>
</feature>
<gene>
    <name evidence="2" type="ordered locus">Os03g0670800</name>
    <name evidence="2" type="ORF">OSNPB_030670800</name>
</gene>
<reference evidence="2 3" key="2">
    <citation type="journal article" date="2013" name="Plant Cell Physiol.">
        <title>Rice Annotation Project Database (RAP-DB): an integrative and interactive database for rice genomics.</title>
        <authorList>
            <person name="Sakai H."/>
            <person name="Lee S.S."/>
            <person name="Tanaka T."/>
            <person name="Numa H."/>
            <person name="Kim J."/>
            <person name="Kawahara Y."/>
            <person name="Wakimoto H."/>
            <person name="Yang C.C."/>
            <person name="Iwamoto M."/>
            <person name="Abe T."/>
            <person name="Yamada Y."/>
            <person name="Muto A."/>
            <person name="Inokuchi H."/>
            <person name="Ikemura T."/>
            <person name="Matsumoto T."/>
            <person name="Sasaki T."/>
            <person name="Itoh T."/>
        </authorList>
    </citation>
    <scope>NUCLEOTIDE SEQUENCE [LARGE SCALE GENOMIC DNA]</scope>
    <source>
        <strain evidence="3">cv. Nipponbare</strain>
    </source>
</reference>
<dbReference type="InParanoid" id="A0A0P0W1A1"/>
<name>A0A0P0W1A1_ORYSJ</name>